<dbReference type="GO" id="GO:0019098">
    <property type="term" value="P:reproductive behavior"/>
    <property type="evidence" value="ECO:0007669"/>
    <property type="project" value="UniProtKB-ARBA"/>
</dbReference>
<protein>
    <submittedName>
        <fullName evidence="7">Tubulin polyglutamylase TTLL11</fullName>
    </submittedName>
</protein>
<name>A0A3P7ZTE5_HELPZ</name>
<dbReference type="EMBL" id="UZAH01026488">
    <property type="protein sequence ID" value="VDO81433.1"/>
    <property type="molecule type" value="Genomic_DNA"/>
</dbReference>
<reference evidence="5 6" key="1">
    <citation type="submission" date="2018-11" db="EMBL/GenBank/DDBJ databases">
        <authorList>
            <consortium name="Pathogen Informatics"/>
        </authorList>
    </citation>
    <scope>NUCLEOTIDE SEQUENCE [LARGE SCALE GENOMIC DNA]</scope>
</reference>
<dbReference type="PANTHER" id="PTHR12241">
    <property type="entry name" value="TUBULIN POLYGLUTAMYLASE"/>
    <property type="match status" value="1"/>
</dbReference>
<dbReference type="Pfam" id="PF03133">
    <property type="entry name" value="TTL"/>
    <property type="match status" value="2"/>
</dbReference>
<keyword evidence="2" id="KW-0436">Ligase</keyword>
<dbReference type="GO" id="GO:0000226">
    <property type="term" value="P:microtubule cytoskeleton organization"/>
    <property type="evidence" value="ECO:0007669"/>
    <property type="project" value="TreeGrafter"/>
</dbReference>
<sequence>MRAHVKLSRFGGLHKPNKSFPSLCPFFSSIHNFRRPRRRRTREFLCTIDTSRANTNKTVVSMCSESLGFIEYPNGREDDQACDIYWFSTVPSDMKTLIKSPRSLVNKFPGISELSKKVSLTHAISTMQMIFPEDYNFYPRSFFLPADYDEFTVEKDIYTPDIYFCDMGEIYTSLEYVMNPFLMKDQLKFDFRIYAVLKSLNPLAVYVAREGMARFCTEKYKKPTSSEDTNFFSHLTNYSLNKAHLDYKHSDTLQEQATGSKRPMTIVFKQMADCGLDTKRLWHDIKIIVVKTIIAMIPEVMINYEHFFHGSDAPQCFQIIGLDILVREDGVPMLLEVNASPSLTIDHNPDGGPNVRSIVDEVGTTSSPKSNDDLRPGCSSLKESVPEASLHVGEVFPCRYEFANTYLFLDKMVYIFLQFVNVRVSMNITKSGLRRFFTDCGIGKHLVEDELERRIAEISNRFTGDPTNTKDHIVLGLPFHGFFLLMKFIAERLYPKQPTLRAQLASLLIKCDGGLRSKGVRSRRLRREEVSAASPR</sequence>
<evidence type="ECO:0000313" key="7">
    <source>
        <dbReference type="WBParaSite" id="HPBE_0000959401-mRNA-1"/>
    </source>
</evidence>
<evidence type="ECO:0000256" key="2">
    <source>
        <dbReference type="ARBA" id="ARBA00022598"/>
    </source>
</evidence>
<organism evidence="5">
    <name type="scientific">Heligmosomoides polygyrus</name>
    <name type="common">Parasitic roundworm</name>
    <dbReference type="NCBI Taxonomy" id="6339"/>
    <lineage>
        <taxon>Eukaryota</taxon>
        <taxon>Metazoa</taxon>
        <taxon>Ecdysozoa</taxon>
        <taxon>Nematoda</taxon>
        <taxon>Chromadorea</taxon>
        <taxon>Rhabditida</taxon>
        <taxon>Rhabditina</taxon>
        <taxon>Rhabditomorpha</taxon>
        <taxon>Strongyloidea</taxon>
        <taxon>Heligmosomidae</taxon>
        <taxon>Heligmosomoides</taxon>
    </lineage>
</organism>
<dbReference type="AlphaFoldDB" id="A0A3P7ZTE5"/>
<keyword evidence="3" id="KW-0547">Nucleotide-binding</keyword>
<evidence type="ECO:0000256" key="3">
    <source>
        <dbReference type="ARBA" id="ARBA00022741"/>
    </source>
</evidence>
<dbReference type="Proteomes" id="UP000050761">
    <property type="component" value="Unassembled WGS sequence"/>
</dbReference>
<dbReference type="GO" id="GO:0005524">
    <property type="term" value="F:ATP binding"/>
    <property type="evidence" value="ECO:0007669"/>
    <property type="project" value="UniProtKB-KW"/>
</dbReference>
<evidence type="ECO:0000256" key="4">
    <source>
        <dbReference type="ARBA" id="ARBA00022840"/>
    </source>
</evidence>
<accession>A0A3P7ZTE5</accession>
<reference evidence="7" key="2">
    <citation type="submission" date="2019-09" db="UniProtKB">
        <authorList>
            <consortium name="WormBaseParasite"/>
        </authorList>
    </citation>
    <scope>IDENTIFICATION</scope>
</reference>
<dbReference type="GO" id="GO:0070740">
    <property type="term" value="F:tubulin-glutamic acid ligase activity"/>
    <property type="evidence" value="ECO:0007669"/>
    <property type="project" value="TreeGrafter"/>
</dbReference>
<dbReference type="GO" id="GO:0036064">
    <property type="term" value="C:ciliary basal body"/>
    <property type="evidence" value="ECO:0007669"/>
    <property type="project" value="TreeGrafter"/>
</dbReference>
<dbReference type="Gene3D" id="3.30.470.20">
    <property type="entry name" value="ATP-grasp fold, B domain"/>
    <property type="match status" value="1"/>
</dbReference>
<dbReference type="WBParaSite" id="HPBE_0000959401-mRNA-1">
    <property type="protein sequence ID" value="HPBE_0000959401-mRNA-1"/>
    <property type="gene ID" value="HPBE_0000959401"/>
</dbReference>
<keyword evidence="4" id="KW-0067">ATP-binding</keyword>
<evidence type="ECO:0000256" key="1">
    <source>
        <dbReference type="ARBA" id="ARBA00006820"/>
    </source>
</evidence>
<dbReference type="InterPro" id="IPR004344">
    <property type="entry name" value="TTL/TTLL_fam"/>
</dbReference>
<dbReference type="PANTHER" id="PTHR12241:SF154">
    <property type="entry name" value="TUBULIN POLYGLUTAMYLASE TTLL11"/>
    <property type="match status" value="1"/>
</dbReference>
<dbReference type="PROSITE" id="PS51221">
    <property type="entry name" value="TTL"/>
    <property type="match status" value="1"/>
</dbReference>
<keyword evidence="6" id="KW-1185">Reference proteome</keyword>
<dbReference type="OrthoDB" id="202825at2759"/>
<gene>
    <name evidence="5" type="ORF">HPBE_LOCUS9595</name>
</gene>
<evidence type="ECO:0000313" key="5">
    <source>
        <dbReference type="EMBL" id="VDO81433.1"/>
    </source>
</evidence>
<evidence type="ECO:0000313" key="6">
    <source>
        <dbReference type="Proteomes" id="UP000050761"/>
    </source>
</evidence>
<dbReference type="GO" id="GO:0015631">
    <property type="term" value="F:tubulin binding"/>
    <property type="evidence" value="ECO:0007669"/>
    <property type="project" value="TreeGrafter"/>
</dbReference>
<comment type="similarity">
    <text evidence="1">Belongs to the tubulin--tyrosine ligase family.</text>
</comment>
<proteinExistence type="inferred from homology"/>